<comment type="caution">
    <text evidence="1">The sequence shown here is derived from an EMBL/GenBank/DDBJ whole genome shotgun (WGS) entry which is preliminary data.</text>
</comment>
<protein>
    <submittedName>
        <fullName evidence="1">Uncharacterized protein</fullName>
    </submittedName>
</protein>
<accession>A0AAE1R7W9</accession>
<dbReference type="EMBL" id="JAVYJV010000018">
    <property type="protein sequence ID" value="KAK4346401.1"/>
    <property type="molecule type" value="Genomic_DNA"/>
</dbReference>
<dbReference type="AlphaFoldDB" id="A0AAE1R7W9"/>
<organism evidence="1 2">
    <name type="scientific">Anisodus tanguticus</name>
    <dbReference type="NCBI Taxonomy" id="243964"/>
    <lineage>
        <taxon>Eukaryota</taxon>
        <taxon>Viridiplantae</taxon>
        <taxon>Streptophyta</taxon>
        <taxon>Embryophyta</taxon>
        <taxon>Tracheophyta</taxon>
        <taxon>Spermatophyta</taxon>
        <taxon>Magnoliopsida</taxon>
        <taxon>eudicotyledons</taxon>
        <taxon>Gunneridae</taxon>
        <taxon>Pentapetalae</taxon>
        <taxon>asterids</taxon>
        <taxon>lamiids</taxon>
        <taxon>Solanales</taxon>
        <taxon>Solanaceae</taxon>
        <taxon>Solanoideae</taxon>
        <taxon>Hyoscyameae</taxon>
        <taxon>Anisodus</taxon>
    </lineage>
</organism>
<gene>
    <name evidence="1" type="ORF">RND71_032740</name>
</gene>
<evidence type="ECO:0000313" key="1">
    <source>
        <dbReference type="EMBL" id="KAK4346401.1"/>
    </source>
</evidence>
<sequence length="145" mass="17070">MADEINDDGMHKSSVQLLQHCFTDGKMKGNRDTLQNLNRHTNPGKDKKHRLLQKGWLWRTSRRSKGVIEAYQRKKKCLVKRPVNDSIMWKATNTILGTQLQLKYNMPQTYVKVSKLQNVKAYWYTMTQSQSGFKFVRTHKIQVLM</sequence>
<name>A0AAE1R7W9_9SOLA</name>
<proteinExistence type="predicted"/>
<dbReference type="Proteomes" id="UP001291623">
    <property type="component" value="Unassembled WGS sequence"/>
</dbReference>
<evidence type="ECO:0000313" key="2">
    <source>
        <dbReference type="Proteomes" id="UP001291623"/>
    </source>
</evidence>
<reference evidence="1" key="1">
    <citation type="submission" date="2023-12" db="EMBL/GenBank/DDBJ databases">
        <title>Genome assembly of Anisodus tanguticus.</title>
        <authorList>
            <person name="Wang Y.-J."/>
        </authorList>
    </citation>
    <scope>NUCLEOTIDE SEQUENCE</scope>
    <source>
        <strain evidence="1">KB-2021</strain>
        <tissue evidence="1">Leaf</tissue>
    </source>
</reference>
<keyword evidence="2" id="KW-1185">Reference proteome</keyword>